<name>A0AAD1UFH8_EUPCR</name>
<comment type="caution">
    <text evidence="4">The sequence shown here is derived from an EMBL/GenBank/DDBJ whole genome shotgun (WGS) entry which is preliminary data.</text>
</comment>
<evidence type="ECO:0000259" key="3">
    <source>
        <dbReference type="Pfam" id="PF00561"/>
    </source>
</evidence>
<dbReference type="PANTHER" id="PTHR46118:SF4">
    <property type="entry name" value="PROTEIN ABHD11"/>
    <property type="match status" value="1"/>
</dbReference>
<dbReference type="InterPro" id="IPR000073">
    <property type="entry name" value="AB_hydrolase_1"/>
</dbReference>
<reference evidence="4" key="1">
    <citation type="submission" date="2023-07" db="EMBL/GenBank/DDBJ databases">
        <authorList>
            <consortium name="AG Swart"/>
            <person name="Singh M."/>
            <person name="Singh A."/>
            <person name="Seah K."/>
            <person name="Emmerich C."/>
        </authorList>
    </citation>
    <scope>NUCLEOTIDE SEQUENCE</scope>
    <source>
        <strain evidence="4">DP1</strain>
    </source>
</reference>
<dbReference type="Pfam" id="PF00561">
    <property type="entry name" value="Abhydrolase_1"/>
    <property type="match status" value="1"/>
</dbReference>
<dbReference type="SUPFAM" id="SSF53474">
    <property type="entry name" value="alpha/beta-Hydrolases"/>
    <property type="match status" value="1"/>
</dbReference>
<sequence length="394" mass="45808">MLRKGCERRLMNWIGARNIHTQATHQEENNAVQLRGKLLHSTQRDAPNLIWLPDLLEPAENFEEFFTRPNNKVLKVRNVHLLNYRNFGSSDHHDSFEMRDLAEDIVRYMDDNKITLATIGGHGFGAKVATATAIDNLDRFTGVMCLDGGPVDQKFHPAYTQLKNYVLELSKLEMNKMTKGEVEKKIDAIVDDPNWNRIIKQNLQIHREVPEFDFNLEGLAKNMKKRNPDVARWCESYGLWPGRTWALFASYSHWIHLSTNTLPFYNVFPRLQGQFPSNDFNIFGNDESPSNHWMHQSEDESESFHLSNRMWRWLRNKDGVHVLHNDRTEIGTYLPDRGTDASVGTGQGEYTPEHVHHNYRYTNVYEKSRELRGVEGAKPGQFLEKGSWSPESKW</sequence>
<dbReference type="PANTHER" id="PTHR46118">
    <property type="entry name" value="PROTEIN ABHD11"/>
    <property type="match status" value="1"/>
</dbReference>
<keyword evidence="2" id="KW-0378">Hydrolase</keyword>
<gene>
    <name evidence="4" type="ORF">ECRASSUSDP1_LOCUS9090</name>
</gene>
<accession>A0AAD1UFH8</accession>
<dbReference type="AlphaFoldDB" id="A0AAD1UFH8"/>
<comment type="similarity">
    <text evidence="1">Belongs to the AB hydrolase superfamily.</text>
</comment>
<dbReference type="InterPro" id="IPR029058">
    <property type="entry name" value="AB_hydrolase_fold"/>
</dbReference>
<organism evidence="4 5">
    <name type="scientific">Euplotes crassus</name>
    <dbReference type="NCBI Taxonomy" id="5936"/>
    <lineage>
        <taxon>Eukaryota</taxon>
        <taxon>Sar</taxon>
        <taxon>Alveolata</taxon>
        <taxon>Ciliophora</taxon>
        <taxon>Intramacronucleata</taxon>
        <taxon>Spirotrichea</taxon>
        <taxon>Hypotrichia</taxon>
        <taxon>Euplotida</taxon>
        <taxon>Euplotidae</taxon>
        <taxon>Moneuplotes</taxon>
    </lineage>
</organism>
<feature type="domain" description="AB hydrolase-1" evidence="3">
    <location>
        <begin position="76"/>
        <end position="151"/>
    </location>
</feature>
<protein>
    <recommendedName>
        <fullName evidence="3">AB hydrolase-1 domain-containing protein</fullName>
    </recommendedName>
</protein>
<evidence type="ECO:0000313" key="5">
    <source>
        <dbReference type="Proteomes" id="UP001295684"/>
    </source>
</evidence>
<evidence type="ECO:0000313" key="4">
    <source>
        <dbReference type="EMBL" id="CAI2367802.1"/>
    </source>
</evidence>
<dbReference type="Gene3D" id="3.40.50.1820">
    <property type="entry name" value="alpha/beta hydrolase"/>
    <property type="match status" value="1"/>
</dbReference>
<dbReference type="EMBL" id="CAMPGE010008919">
    <property type="protein sequence ID" value="CAI2367802.1"/>
    <property type="molecule type" value="Genomic_DNA"/>
</dbReference>
<proteinExistence type="inferred from homology"/>
<evidence type="ECO:0000256" key="1">
    <source>
        <dbReference type="ARBA" id="ARBA00008645"/>
    </source>
</evidence>
<keyword evidence="5" id="KW-1185">Reference proteome</keyword>
<dbReference type="Proteomes" id="UP001295684">
    <property type="component" value="Unassembled WGS sequence"/>
</dbReference>
<evidence type="ECO:0000256" key="2">
    <source>
        <dbReference type="ARBA" id="ARBA00022801"/>
    </source>
</evidence>
<dbReference type="GO" id="GO:0052689">
    <property type="term" value="F:carboxylic ester hydrolase activity"/>
    <property type="evidence" value="ECO:0007669"/>
    <property type="project" value="TreeGrafter"/>
</dbReference>